<dbReference type="GO" id="GO:0046872">
    <property type="term" value="F:metal ion binding"/>
    <property type="evidence" value="ECO:0007669"/>
    <property type="project" value="UniProtKB-KW"/>
</dbReference>
<dbReference type="InterPro" id="IPR013848">
    <property type="entry name" value="Methylthiotransferase_N"/>
</dbReference>
<dbReference type="EMBL" id="JAGQHS010000002">
    <property type="protein sequence ID" value="MCA9754361.1"/>
    <property type="molecule type" value="Genomic_DNA"/>
</dbReference>
<dbReference type="SFLD" id="SFLDG01061">
    <property type="entry name" value="methylthiotransferase"/>
    <property type="match status" value="1"/>
</dbReference>
<dbReference type="PROSITE" id="PS01278">
    <property type="entry name" value="MTTASE_RADICAL"/>
    <property type="match status" value="1"/>
</dbReference>
<evidence type="ECO:0000256" key="7">
    <source>
        <dbReference type="ARBA" id="ARBA00023004"/>
    </source>
</evidence>
<dbReference type="InterPro" id="IPR005839">
    <property type="entry name" value="Methylthiotransferase"/>
</dbReference>
<dbReference type="InterPro" id="IPR005840">
    <property type="entry name" value="Ribosomal_uS12_MeSTrfase_RimO"/>
</dbReference>
<dbReference type="InterPro" id="IPR058240">
    <property type="entry name" value="rSAM_sf"/>
</dbReference>
<comment type="cofactor">
    <cofactor evidence="1">
        <name>[4Fe-4S] cluster</name>
        <dbReference type="ChEBI" id="CHEBI:49883"/>
    </cofactor>
</comment>
<accession>A0A956N8J4</accession>
<dbReference type="GO" id="GO:0035599">
    <property type="term" value="F:aspartic acid methylthiotransferase activity"/>
    <property type="evidence" value="ECO:0007669"/>
    <property type="project" value="TreeGrafter"/>
</dbReference>
<dbReference type="PROSITE" id="PS51449">
    <property type="entry name" value="MTTASE_N"/>
    <property type="match status" value="1"/>
</dbReference>
<keyword evidence="4" id="KW-0808">Transferase</keyword>
<dbReference type="SFLD" id="SFLDS00029">
    <property type="entry name" value="Radical_SAM"/>
    <property type="match status" value="1"/>
</dbReference>
<dbReference type="CDD" id="cd01335">
    <property type="entry name" value="Radical_SAM"/>
    <property type="match status" value="1"/>
</dbReference>
<dbReference type="InterPro" id="IPR020612">
    <property type="entry name" value="Methylthiotransferase_CS"/>
</dbReference>
<dbReference type="GO" id="GO:0006400">
    <property type="term" value="P:tRNA modification"/>
    <property type="evidence" value="ECO:0007669"/>
    <property type="project" value="InterPro"/>
</dbReference>
<dbReference type="SUPFAM" id="SSF102114">
    <property type="entry name" value="Radical SAM enzymes"/>
    <property type="match status" value="1"/>
</dbReference>
<gene>
    <name evidence="12" type="primary">mtaB</name>
    <name evidence="12" type="ORF">KDA27_01055</name>
</gene>
<keyword evidence="3" id="KW-0963">Cytoplasm</keyword>
<dbReference type="Pfam" id="PF00919">
    <property type="entry name" value="UPF0004"/>
    <property type="match status" value="1"/>
</dbReference>
<dbReference type="Proteomes" id="UP000739538">
    <property type="component" value="Unassembled WGS sequence"/>
</dbReference>
<dbReference type="InterPro" id="IPR006638">
    <property type="entry name" value="Elp3/MiaA/NifB-like_rSAM"/>
</dbReference>
<dbReference type="InterPro" id="IPR006467">
    <property type="entry name" value="MiaB-like_bact"/>
</dbReference>
<evidence type="ECO:0000256" key="3">
    <source>
        <dbReference type="ARBA" id="ARBA00022490"/>
    </source>
</evidence>
<comment type="caution">
    <text evidence="12">The sequence shown here is derived from an EMBL/GenBank/DDBJ whole genome shotgun (WGS) entry which is preliminary data.</text>
</comment>
<sequence length="474" mass="51686">MSFYALGCKANQEEMECLVSRLVSNGFEVVPFGEPADWVFVNTCTVTVAADSDSRQWIRRAVRSKVPGGRVVVTGCMVQRDPLSAARIDGVDLVVGNAEKPNLGQIILDEVMDGDIAGGPANRGATSAEAGETPGAVERGDDTAGSCTKVLVGADPTLTGFAEYGVSRDGRRTRATLKVQDGCDEHCTFCVIPQVRGASRSRSLADCVHQCETLVSSGYHEVALTGINTALWGRDLAPRQDLADLLNGLLAVDHLGRIRLNSLEPQYVTNEWLDLLASDDRFCRHLHMPLQSGNDRILRRMNRRYDLAHYADRVHEAVRRMPDLAVGADVMVGFPGESEEDFASTLEYLEALPLAYLHVFSYSPRPDTASPRMGAPIEVTETKRRSHALRSLSERMRATHAARSVGSWQTVIPEGTNASGGHGLTGNYLRVHFAWDGPPLVGGEPRPVWIERANEDGSVSGLLMNREAHTETRV</sequence>
<dbReference type="Gene3D" id="3.40.50.12160">
    <property type="entry name" value="Methylthiotransferase, N-terminal domain"/>
    <property type="match status" value="1"/>
</dbReference>
<keyword evidence="6" id="KW-0479">Metal-binding</keyword>
<dbReference type="InterPro" id="IPR023404">
    <property type="entry name" value="rSAM_horseshoe"/>
</dbReference>
<evidence type="ECO:0000256" key="1">
    <source>
        <dbReference type="ARBA" id="ARBA00001966"/>
    </source>
</evidence>
<evidence type="ECO:0000313" key="12">
    <source>
        <dbReference type="EMBL" id="MCA9754361.1"/>
    </source>
</evidence>
<feature type="domain" description="Radical SAM core" evidence="11">
    <location>
        <begin position="169"/>
        <end position="399"/>
    </location>
</feature>
<dbReference type="Gene3D" id="3.80.30.20">
    <property type="entry name" value="tm_1862 like domain"/>
    <property type="match status" value="1"/>
</dbReference>
<dbReference type="NCBIfam" id="TIGR01579">
    <property type="entry name" value="MiaB-like-C"/>
    <property type="match status" value="1"/>
</dbReference>
<evidence type="ECO:0000256" key="2">
    <source>
        <dbReference type="ARBA" id="ARBA00022485"/>
    </source>
</evidence>
<feature type="domain" description="MTTase N-terminal" evidence="10">
    <location>
        <begin position="1"/>
        <end position="112"/>
    </location>
</feature>
<dbReference type="InterPro" id="IPR007197">
    <property type="entry name" value="rSAM"/>
</dbReference>
<keyword evidence="2" id="KW-0004">4Fe-4S</keyword>
<dbReference type="AlphaFoldDB" id="A0A956N8J4"/>
<reference evidence="12" key="2">
    <citation type="journal article" date="2021" name="Microbiome">
        <title>Successional dynamics and alternative stable states in a saline activated sludge microbial community over 9 years.</title>
        <authorList>
            <person name="Wang Y."/>
            <person name="Ye J."/>
            <person name="Ju F."/>
            <person name="Liu L."/>
            <person name="Boyd J.A."/>
            <person name="Deng Y."/>
            <person name="Parks D.H."/>
            <person name="Jiang X."/>
            <person name="Yin X."/>
            <person name="Woodcroft B.J."/>
            <person name="Tyson G.W."/>
            <person name="Hugenholtz P."/>
            <person name="Polz M.F."/>
            <person name="Zhang T."/>
        </authorList>
    </citation>
    <scope>NUCLEOTIDE SEQUENCE</scope>
    <source>
        <strain evidence="12">HKST-UBA02</strain>
    </source>
</reference>
<evidence type="ECO:0000313" key="13">
    <source>
        <dbReference type="Proteomes" id="UP000739538"/>
    </source>
</evidence>
<keyword evidence="7" id="KW-0408">Iron</keyword>
<dbReference type="PROSITE" id="PS51918">
    <property type="entry name" value="RADICAL_SAM"/>
    <property type="match status" value="1"/>
</dbReference>
<dbReference type="InterPro" id="IPR038135">
    <property type="entry name" value="Methylthiotransferase_N_sf"/>
</dbReference>
<evidence type="ECO:0000256" key="8">
    <source>
        <dbReference type="ARBA" id="ARBA00023014"/>
    </source>
</evidence>
<feature type="region of interest" description="Disordered" evidence="9">
    <location>
        <begin position="119"/>
        <end position="142"/>
    </location>
</feature>
<keyword evidence="5" id="KW-0949">S-adenosyl-L-methionine</keyword>
<evidence type="ECO:0000256" key="4">
    <source>
        <dbReference type="ARBA" id="ARBA00022679"/>
    </source>
</evidence>
<dbReference type="SMART" id="SM00729">
    <property type="entry name" value="Elp3"/>
    <property type="match status" value="1"/>
</dbReference>
<keyword evidence="8" id="KW-0411">Iron-sulfur</keyword>
<name>A0A956N8J4_UNCEI</name>
<protein>
    <submittedName>
        <fullName evidence="12">tRNA (N(6)-L-threonylcarbamoyladenosine(37)-C(2))-methylthiotransferase MtaB</fullName>
    </submittedName>
</protein>
<dbReference type="NCBIfam" id="TIGR00089">
    <property type="entry name" value="MiaB/RimO family radical SAM methylthiotransferase"/>
    <property type="match status" value="1"/>
</dbReference>
<evidence type="ECO:0000259" key="11">
    <source>
        <dbReference type="PROSITE" id="PS51918"/>
    </source>
</evidence>
<dbReference type="GO" id="GO:0005829">
    <property type="term" value="C:cytosol"/>
    <property type="evidence" value="ECO:0007669"/>
    <property type="project" value="TreeGrafter"/>
</dbReference>
<evidence type="ECO:0000256" key="9">
    <source>
        <dbReference type="SAM" id="MobiDB-lite"/>
    </source>
</evidence>
<reference evidence="12" key="1">
    <citation type="submission" date="2020-04" db="EMBL/GenBank/DDBJ databases">
        <authorList>
            <person name="Zhang T."/>
        </authorList>
    </citation>
    <scope>NUCLEOTIDE SEQUENCE</scope>
    <source>
        <strain evidence="12">HKST-UBA02</strain>
    </source>
</reference>
<dbReference type="GO" id="GO:0051539">
    <property type="term" value="F:4 iron, 4 sulfur cluster binding"/>
    <property type="evidence" value="ECO:0007669"/>
    <property type="project" value="UniProtKB-KW"/>
</dbReference>
<evidence type="ECO:0000256" key="6">
    <source>
        <dbReference type="ARBA" id="ARBA00022723"/>
    </source>
</evidence>
<dbReference type="Pfam" id="PF04055">
    <property type="entry name" value="Radical_SAM"/>
    <property type="match status" value="1"/>
</dbReference>
<dbReference type="PANTHER" id="PTHR43837">
    <property type="entry name" value="RIBOSOMAL PROTEIN S12 METHYLTHIOTRANSFERASE RIMO"/>
    <property type="match status" value="1"/>
</dbReference>
<dbReference type="SFLD" id="SFLDG01082">
    <property type="entry name" value="B12-binding_domain_containing"/>
    <property type="match status" value="1"/>
</dbReference>
<proteinExistence type="predicted"/>
<organism evidence="12 13">
    <name type="scientific">Eiseniibacteriota bacterium</name>
    <dbReference type="NCBI Taxonomy" id="2212470"/>
    <lineage>
        <taxon>Bacteria</taxon>
        <taxon>Candidatus Eiseniibacteriota</taxon>
    </lineage>
</organism>
<dbReference type="PANTHER" id="PTHR43837:SF1">
    <property type="entry name" value="RIBOSOMAL PROTEIN US12 METHYLTHIOTRANSFERASE RIMO"/>
    <property type="match status" value="1"/>
</dbReference>
<evidence type="ECO:0000259" key="10">
    <source>
        <dbReference type="PROSITE" id="PS51449"/>
    </source>
</evidence>
<evidence type="ECO:0000256" key="5">
    <source>
        <dbReference type="ARBA" id="ARBA00022691"/>
    </source>
</evidence>